<comment type="similarity">
    <text evidence="1">Belongs to the thiolase-like superfamily. Beta-ketoacyl-ACP synthases family.</text>
</comment>
<dbReference type="Gene3D" id="3.10.129.10">
    <property type="entry name" value="Hotdog Thioesterase"/>
    <property type="match status" value="4"/>
</dbReference>
<dbReference type="SUPFAM" id="SSF54637">
    <property type="entry name" value="Thioesterase/thiol ester dehydrase-isomerase"/>
    <property type="match status" value="4"/>
</dbReference>
<dbReference type="InterPro" id="IPR014043">
    <property type="entry name" value="Acyl_transferase_dom"/>
</dbReference>
<keyword evidence="3" id="KW-0732">Signal</keyword>
<feature type="domain" description="Ketosynthase family 3 (KS3)" evidence="4">
    <location>
        <begin position="1"/>
        <end position="447"/>
    </location>
</feature>
<feature type="domain" description="Ketosynthase family 3 (KS3)" evidence="4">
    <location>
        <begin position="471"/>
        <end position="938"/>
    </location>
</feature>
<evidence type="ECO:0000259" key="4">
    <source>
        <dbReference type="PROSITE" id="PS52004"/>
    </source>
</evidence>
<dbReference type="InterPro" id="IPR014031">
    <property type="entry name" value="Ketoacyl_synth_C"/>
</dbReference>
<feature type="signal peptide" evidence="3">
    <location>
        <begin position="1"/>
        <end position="19"/>
    </location>
</feature>
<dbReference type="PROSITE" id="PS52004">
    <property type="entry name" value="KS3_2"/>
    <property type="match status" value="2"/>
</dbReference>
<dbReference type="Gene3D" id="3.30.70.3290">
    <property type="match status" value="1"/>
</dbReference>
<keyword evidence="1" id="KW-0808">Transferase</keyword>
<dbReference type="Pfam" id="PF00109">
    <property type="entry name" value="ketoacyl-synt"/>
    <property type="match status" value="2"/>
</dbReference>
<dbReference type="InterPro" id="IPR013114">
    <property type="entry name" value="FabA_FabZ"/>
</dbReference>
<accession>A0ABV8HDD7</accession>
<dbReference type="Gene3D" id="3.40.47.10">
    <property type="match status" value="2"/>
</dbReference>
<protein>
    <submittedName>
        <fullName evidence="5">Beta-ketoacyl synthase N-terminal-like domain-containing protein</fullName>
    </submittedName>
</protein>
<dbReference type="PANTHER" id="PTHR43074:SF1">
    <property type="entry name" value="BETA-KETOACYL SYNTHASE FAMILY PROTEIN-RELATED"/>
    <property type="match status" value="1"/>
</dbReference>
<dbReference type="InterPro" id="IPR014030">
    <property type="entry name" value="Ketoacyl_synth_N"/>
</dbReference>
<dbReference type="InterPro" id="IPR016039">
    <property type="entry name" value="Thiolase-like"/>
</dbReference>
<feature type="compositionally biased region" description="Pro residues" evidence="2">
    <location>
        <begin position="1649"/>
        <end position="1659"/>
    </location>
</feature>
<feature type="chain" id="PRO_5046752385" evidence="3">
    <location>
        <begin position="20"/>
        <end position="2485"/>
    </location>
</feature>
<feature type="region of interest" description="Disordered" evidence="2">
    <location>
        <begin position="1470"/>
        <end position="1490"/>
    </location>
</feature>
<reference evidence="6" key="1">
    <citation type="journal article" date="2019" name="Int. J. Syst. Evol. Microbiol.">
        <title>The Global Catalogue of Microorganisms (GCM) 10K type strain sequencing project: providing services to taxonomists for standard genome sequencing and annotation.</title>
        <authorList>
            <consortium name="The Broad Institute Genomics Platform"/>
            <consortium name="The Broad Institute Genome Sequencing Center for Infectious Disease"/>
            <person name="Wu L."/>
            <person name="Ma J."/>
        </authorList>
    </citation>
    <scope>NUCLEOTIDE SEQUENCE [LARGE SCALE GENOMIC DNA]</scope>
    <source>
        <strain evidence="6">CGMCC 4.7237</strain>
    </source>
</reference>
<sequence length="2485" mass="263064">MSKFAIVGLSCLFPGAASPAGFWNNLRAGVDSRREGGEEVFGPAPPPGDADPDHRIYCARGGFVTDFAFDPAGYRLDADYLGRLDRLYHWTLHTGREALRDSGHAERPELLARTALVLGNYSFPTPASARVSLPLIEQAVLHGLRTAGLPGTGPALAGPAWTADGPAAEDIRVSGAPAAVAAAALGLGGPRYALDAACSSALYALKLACDHLDSGQADLALAGGVCAPDPTLIHLSFSDLHAYPENGFSQPFDAASGGILTGQGAGMLAVRRLADAVADGDRIYAVVDGIGLSNDGAGRHLLLPNPEGQQRAYEHAYAQAGVAPSDIDYLECHATGTPAGDRTELDSVVRFFGAHGPVPPIGSVKGNIGHLLTVAGLSSMVKVILAMRNGHIPPTPGVATPLAPGAGAGDDIFVRTGRDWPQRGATRRAAVSAFGFGGTNAHVVLSSPPTDLPTDPGTAPAAGDGGAAAATEALDVVGIGAHFGPLDSADAFERALFDGRDAYGPLPARRWRGLEQTAEGVLAAASLAGAATPTGAFADTVTVDPIDHRIPPADLRNYNLQHALVSKVADEALRDAGYSRTPAAGGTSPAPRRIGVVIAMEIEPSAHLHLARYGLDAFLRSVFDGSEVTLTGEQRAELFRIARDGVHQPIVANEVLSYIGNIMTSRISSLWNLTGPSFTISADGAGTAEALRVARLLLLDDTVESVLVGSVDLAGSPENLLLRAARQGAGDGPAEGGLAFGAGQGGSRTGEGAGAVVVTRPGAAARPAYARLESIAVRYGAAADGGLPRPDASLLADAAAESLARAGITAADIGYLEAGATGHPATDLAELGALAEVYPAGSGSVALGSAKAHLGHTGGAAEMAGLLRAVLCAHHGYLPGTPSWKRPGDEAAPLLAASSLYVPDASRPWLRRTRGARRYAAVSFIGESGAHGQLVVSAEHSRQLPHRPRWERAGGPLLLPLAGGSVDGLLAELRSRADELRDGADARAMAREAVHALPGGGRAPAPGTLRVVLVGADREELLRQAELALGGLPAAHAAGKEWSTPAGSFFTGQPLGPDAKVALVYPGAFNSYPGLGQDLFRAFPELLARFEEEAAEPDRTFRAADLYPRTQVTPGRRELMGLEAGLGDDLPFMLATGTTFANLYTDLVRDILGVPAHGAFGYSLGESSMLFATGGWERAARRDDRISSTPLFQDRLCGPRLTVRELWDVPPRTPDDAVWACHVLLTDAPRVRAAVARYERVFLTHVNTPTEVVIAGDPAQCKALIAELGCPAARSPVNSVMHCPVVDGELAGLAELNDHPVGSTGGLELLSAYDYAPIGSLDRATVAERIARTLRDTIDFPRLVETAYDRGYRYFIEVGPGATCTRWVHDSLGGRPHVAAGVDRRGTSSVRSLAALAARLAAHGLPVDLAALCEPAPRTAAAPARPAFAVGGGESIPERVAERARPLLAAAAAAPRTAPADRTAAPVLTSAALGPSGGHDRFDPPRPVPQRPAVMEEREQMPADPSLAEPEAIVFDGEPVSFLPWAVHESGPQPAPTAPPASGRVTSPPAPAVRRPAAPRTPDQWDQSETPDRPDTSDTPPAPGPDGVPSVVAELVRDVRRQMIDTHLVVMETQQVLQDSALSAMRSLLGPSPAAPPAPAAPVPALARPRPPAALPPAPAVSAPAPSEPTALSEPPQPSPAAPVTGRVKPDGVLWDQQDLLEFATGSLAAVFGPGFAEVDGYAKRVRLPAPPYHFVTRVTALDAETGDYRPSFIRTEYDVPEDAWYAVDGGVPPAVAIEAGQCDLLLISYLGIDFRNKGERMYRLLDSTLVFHGDLPSTGQTLRYDISINRFVRQGDVTLFFFSYLCYADGELILELKDACAGFFSAEELATPLGVVESDRDKARRAALTRTWFKPLARTDRDHLTAEHLELLAQGRTGEVFGPEHAQDPGLNPALRLPDARLRMIDEVTVDRTGGPRGIGLIGAVKHLDPHAWYFECHFSDDPVLAGSMVAEGAVQALQTYLLHQGMHLVMPDARFQTIIGLQTEVQVRGQITPEHSAIRYEIEVMELTMLPRPSVVADVLVYLADRPVIRMRNFGIQVREKPGTPYRPGAGGVPVFLGRRNRRGEPAMINELHLAHAAKGDLGTAMGPEFDIYGERRAPYIPNGDFQFVDRIMSLSGTRGDLTPGSEMVTEYDSPADAWYYRQTPYPHLPNAVLMETSLQAAILLGYYLGATLAEPTTEYRIRNLDGHATLVKDLDLRDKTVRHHSKLLMTSSVSGAVLQRFSYELSADGEVFYVGESLFGYFSDAALANQTGLDNGSFVPSWLETEKPDPARVRRIELGPGAAAFTDPAGGLLKLPGDHFDLVDRVDLVADGGLHGAGYLHGYRAVRDDEWYFDCHFHRDPVMPGSLGVEAVLQAMRLFVLEQGLAEGIERPRFALATDVETSWKYRGQILRGDGELSFDVHVKEVRRTEQRLVLIADAYLAKPGLRIYELIDVAVEVRPAG</sequence>
<proteinExistence type="inferred from homology"/>
<dbReference type="InterPro" id="IPR020841">
    <property type="entry name" value="PKS_Beta-ketoAc_synthase_dom"/>
</dbReference>
<dbReference type="SMART" id="SM00825">
    <property type="entry name" value="PKS_KS"/>
    <property type="match status" value="1"/>
</dbReference>
<dbReference type="RefSeq" id="WP_386424925.1">
    <property type="nucleotide sequence ID" value="NZ_JBHSBB010000001.1"/>
</dbReference>
<dbReference type="SUPFAM" id="SSF53901">
    <property type="entry name" value="Thiolase-like"/>
    <property type="match status" value="3"/>
</dbReference>
<dbReference type="Pfam" id="PF07977">
    <property type="entry name" value="FabA"/>
    <property type="match status" value="2"/>
</dbReference>
<organism evidence="5 6">
    <name type="scientific">Streptomyces polygonati</name>
    <dbReference type="NCBI Taxonomy" id="1617087"/>
    <lineage>
        <taxon>Bacteria</taxon>
        <taxon>Bacillati</taxon>
        <taxon>Actinomycetota</taxon>
        <taxon>Actinomycetes</taxon>
        <taxon>Kitasatosporales</taxon>
        <taxon>Streptomycetaceae</taxon>
        <taxon>Streptomyces</taxon>
    </lineage>
</organism>
<feature type="compositionally biased region" description="Low complexity" evidence="2">
    <location>
        <begin position="1544"/>
        <end position="1562"/>
    </location>
</feature>
<evidence type="ECO:0000256" key="2">
    <source>
        <dbReference type="SAM" id="MobiDB-lite"/>
    </source>
</evidence>
<dbReference type="Pfam" id="PF02801">
    <property type="entry name" value="Ketoacyl-synt_C"/>
    <property type="match status" value="2"/>
</dbReference>
<evidence type="ECO:0000313" key="5">
    <source>
        <dbReference type="EMBL" id="MFC4030063.1"/>
    </source>
</evidence>
<evidence type="ECO:0000256" key="3">
    <source>
        <dbReference type="SAM" id="SignalP"/>
    </source>
</evidence>
<feature type="region of interest" description="Disordered" evidence="2">
    <location>
        <begin position="1632"/>
        <end position="1689"/>
    </location>
</feature>
<feature type="compositionally biased region" description="Pro residues" evidence="2">
    <location>
        <begin position="1633"/>
        <end position="1642"/>
    </location>
</feature>
<name>A0ABV8HDD7_9ACTN</name>
<dbReference type="InterPro" id="IPR052568">
    <property type="entry name" value="PKS-FAS_Synthase"/>
</dbReference>
<gene>
    <name evidence="5" type="ORF">ACFO3J_01100</name>
</gene>
<evidence type="ECO:0000313" key="6">
    <source>
        <dbReference type="Proteomes" id="UP001595765"/>
    </source>
</evidence>
<comment type="caution">
    <text evidence="5">The sequence shown here is derived from an EMBL/GenBank/DDBJ whole genome shotgun (WGS) entry which is preliminary data.</text>
</comment>
<dbReference type="SUPFAM" id="SSF52151">
    <property type="entry name" value="FabD/lysophospholipase-like"/>
    <property type="match status" value="1"/>
</dbReference>
<dbReference type="Gene3D" id="3.40.366.10">
    <property type="entry name" value="Malonyl-Coenzyme A Acyl Carrier Protein, domain 2"/>
    <property type="match status" value="2"/>
</dbReference>
<dbReference type="EMBL" id="JBHSBB010000001">
    <property type="protein sequence ID" value="MFC4030063.1"/>
    <property type="molecule type" value="Genomic_DNA"/>
</dbReference>
<dbReference type="InterPro" id="IPR029069">
    <property type="entry name" value="HotDog_dom_sf"/>
</dbReference>
<dbReference type="SMART" id="SM00827">
    <property type="entry name" value="PKS_AT"/>
    <property type="match status" value="1"/>
</dbReference>
<dbReference type="Proteomes" id="UP001595765">
    <property type="component" value="Unassembled WGS sequence"/>
</dbReference>
<dbReference type="PANTHER" id="PTHR43074">
    <property type="entry name" value="OMEGA-3 POLYUNSATURATED FATTY ACID SYNTHASE PFAB-RELATED"/>
    <property type="match status" value="1"/>
</dbReference>
<dbReference type="InterPro" id="IPR001227">
    <property type="entry name" value="Ac_transferase_dom_sf"/>
</dbReference>
<dbReference type="InterPro" id="IPR016035">
    <property type="entry name" value="Acyl_Trfase/lysoPLipase"/>
</dbReference>
<evidence type="ECO:0000256" key="1">
    <source>
        <dbReference type="RuleBase" id="RU003694"/>
    </source>
</evidence>
<feature type="region of interest" description="Disordered" evidence="2">
    <location>
        <begin position="1525"/>
        <end position="1589"/>
    </location>
</feature>
<keyword evidence="6" id="KW-1185">Reference proteome</keyword>
<dbReference type="CDD" id="cd00833">
    <property type="entry name" value="PKS"/>
    <property type="match status" value="2"/>
</dbReference>